<dbReference type="OrthoDB" id="1923860at2759"/>
<organism evidence="1 2">
    <name type="scientific">Genlisea aurea</name>
    <dbReference type="NCBI Taxonomy" id="192259"/>
    <lineage>
        <taxon>Eukaryota</taxon>
        <taxon>Viridiplantae</taxon>
        <taxon>Streptophyta</taxon>
        <taxon>Embryophyta</taxon>
        <taxon>Tracheophyta</taxon>
        <taxon>Spermatophyta</taxon>
        <taxon>Magnoliopsida</taxon>
        <taxon>eudicotyledons</taxon>
        <taxon>Gunneridae</taxon>
        <taxon>Pentapetalae</taxon>
        <taxon>asterids</taxon>
        <taxon>lamiids</taxon>
        <taxon>Lamiales</taxon>
        <taxon>Lentibulariaceae</taxon>
        <taxon>Genlisea</taxon>
    </lineage>
</organism>
<protein>
    <submittedName>
        <fullName evidence="1">Uncharacterized protein</fullName>
    </submittedName>
</protein>
<keyword evidence="2" id="KW-1185">Reference proteome</keyword>
<evidence type="ECO:0000313" key="1">
    <source>
        <dbReference type="EMBL" id="EPS72661.1"/>
    </source>
</evidence>
<dbReference type="PANTHER" id="PTHR36757">
    <property type="entry name" value="BNAANNG22500D PROTEIN"/>
    <property type="match status" value="1"/>
</dbReference>
<dbReference type="AlphaFoldDB" id="S8D5F1"/>
<dbReference type="PANTHER" id="PTHR36757:SF1">
    <property type="entry name" value="GENOME ASSEMBLY, CHROMOSOME: A04"/>
    <property type="match status" value="1"/>
</dbReference>
<accession>S8D5F1</accession>
<gene>
    <name evidence="1" type="ORF">M569_02098</name>
</gene>
<reference evidence="1 2" key="1">
    <citation type="journal article" date="2013" name="BMC Genomics">
        <title>The miniature genome of a carnivorous plant Genlisea aurea contains a low number of genes and short non-coding sequences.</title>
        <authorList>
            <person name="Leushkin E.V."/>
            <person name="Sutormin R.A."/>
            <person name="Nabieva E.R."/>
            <person name="Penin A.A."/>
            <person name="Kondrashov A.S."/>
            <person name="Logacheva M.D."/>
        </authorList>
    </citation>
    <scope>NUCLEOTIDE SEQUENCE [LARGE SCALE GENOMIC DNA]</scope>
</reference>
<comment type="caution">
    <text evidence="1">The sequence shown here is derived from an EMBL/GenBank/DDBJ whole genome shotgun (WGS) entry which is preliminary data.</text>
</comment>
<evidence type="ECO:0000313" key="2">
    <source>
        <dbReference type="Proteomes" id="UP000015453"/>
    </source>
</evidence>
<name>S8D5F1_9LAMI</name>
<dbReference type="Proteomes" id="UP000015453">
    <property type="component" value="Unassembled WGS sequence"/>
</dbReference>
<proteinExistence type="predicted"/>
<dbReference type="EMBL" id="AUSU01000747">
    <property type="protein sequence ID" value="EPS72661.1"/>
    <property type="molecule type" value="Genomic_DNA"/>
</dbReference>
<sequence length="178" mass="19042">MPAIASPRISFSHGFSGRDSVPVEPNFYGLKSGGADDDFDFRIGAIEISFTPAEELFSDGRVLPLLEIQRRDCSKPLIELLYDEAAAGECPPPPRKCLRGWRSGFLRLLIQSRSDSSDSGGRVTSRKSVLAKCRAGFTAAMAASLPGFTGRIAGKGTVDFRCSVIPRGKPAAANSFNG</sequence>